<reference evidence="1 2" key="1">
    <citation type="submission" date="2012-04" db="EMBL/GenBank/DDBJ databases">
        <title>The Genome Sequence of Saprolegnia declina VS20.</title>
        <authorList>
            <consortium name="The Broad Institute Genome Sequencing Platform"/>
            <person name="Russ C."/>
            <person name="Nusbaum C."/>
            <person name="Tyler B."/>
            <person name="van West P."/>
            <person name="Dieguez-Uribeondo J."/>
            <person name="de Bruijn I."/>
            <person name="Tripathy S."/>
            <person name="Jiang R."/>
            <person name="Young S.K."/>
            <person name="Zeng Q."/>
            <person name="Gargeya S."/>
            <person name="Fitzgerald M."/>
            <person name="Haas B."/>
            <person name="Abouelleil A."/>
            <person name="Alvarado L."/>
            <person name="Arachchi H.M."/>
            <person name="Berlin A."/>
            <person name="Chapman S.B."/>
            <person name="Goldberg J."/>
            <person name="Griggs A."/>
            <person name="Gujja S."/>
            <person name="Hansen M."/>
            <person name="Howarth C."/>
            <person name="Imamovic A."/>
            <person name="Larimer J."/>
            <person name="McCowen C."/>
            <person name="Montmayeur A."/>
            <person name="Murphy C."/>
            <person name="Neiman D."/>
            <person name="Pearson M."/>
            <person name="Priest M."/>
            <person name="Roberts A."/>
            <person name="Saif S."/>
            <person name="Shea T."/>
            <person name="Sisk P."/>
            <person name="Sykes S."/>
            <person name="Wortman J."/>
            <person name="Nusbaum C."/>
            <person name="Birren B."/>
        </authorList>
    </citation>
    <scope>NUCLEOTIDE SEQUENCE [LARGE SCALE GENOMIC DNA]</scope>
    <source>
        <strain evidence="1 2">VS20</strain>
    </source>
</reference>
<proteinExistence type="predicted"/>
<evidence type="ECO:0000313" key="1">
    <source>
        <dbReference type="EMBL" id="EQC26793.1"/>
    </source>
</evidence>
<gene>
    <name evidence="1" type="ORF">SDRG_15382</name>
</gene>
<dbReference type="VEuPathDB" id="FungiDB:SDRG_15382"/>
<name>T0R422_SAPDV</name>
<organism evidence="1 2">
    <name type="scientific">Saprolegnia diclina (strain VS20)</name>
    <dbReference type="NCBI Taxonomy" id="1156394"/>
    <lineage>
        <taxon>Eukaryota</taxon>
        <taxon>Sar</taxon>
        <taxon>Stramenopiles</taxon>
        <taxon>Oomycota</taxon>
        <taxon>Saprolegniomycetes</taxon>
        <taxon>Saprolegniales</taxon>
        <taxon>Saprolegniaceae</taxon>
        <taxon>Saprolegnia</taxon>
    </lineage>
</organism>
<protein>
    <submittedName>
        <fullName evidence="1">Uncharacterized protein</fullName>
    </submittedName>
</protein>
<accession>T0R422</accession>
<dbReference type="EMBL" id="JH767221">
    <property type="protein sequence ID" value="EQC26793.1"/>
    <property type="molecule type" value="Genomic_DNA"/>
</dbReference>
<keyword evidence="2" id="KW-1185">Reference proteome</keyword>
<dbReference type="InParanoid" id="T0R422"/>
<dbReference type="AlphaFoldDB" id="T0R422"/>
<dbReference type="Proteomes" id="UP000030762">
    <property type="component" value="Unassembled WGS sequence"/>
</dbReference>
<dbReference type="GeneID" id="19956109"/>
<dbReference type="OMA" id="NETMANW"/>
<evidence type="ECO:0000313" key="2">
    <source>
        <dbReference type="Proteomes" id="UP000030762"/>
    </source>
</evidence>
<sequence length="660" mass="73081">MRSDKKKYTRRLRTLAREAAMPQCCLYTPGNERNPTATIDGIEMASWPLSPDTVAALTTKYAGRVPANDVILHDFCNTTEYADGSCLVGQLGIGQACNEYGLMFDMTLAHFAIDLNGDASTLTLTTQPPPDTFATVVYFFPSTCVGGAVTISHGHRTTTFEALDGCFLSFYSVCDVAVAPITSGHRSCPVYYAAYTSDDDVFTWNVPTPRFAPLPLPSIQELQSAARHFDPQGYNGVLIELETRGSMPTFGSLTGHDKAVVDLLLEADVFDIALVRAGDNDTNETMPPLPETFHPLCQTPALVQEVYHQTPISEFAADADKYKSPSCFLLVWPKAVRVRILGYDCTIALLRAHVDGDVTDEFGYGSLHGIFEAALRTFYPRPDNYYGRNPPPQVTYAMASVLYDHGDVELIEAFMDVHDHWADDENMAKWFLAVLRRFGASRFRRQLRKAAVSISFVAHLVHLATAGDALAQTIVCDCVPLWWSYLLYQLTATDCSTKKKRLGHLLDIETYMLEHPIDVAASTHLRLHLPDVVVRKVATYLAPPLAPLLDTVRADKCLISCLPAVVWSRQDSLCSERLATCVALAVEYLRSGAERASCYNGHALYLALLTAGTPAFTIVDDDMQTWRHSFDFKGECTGVDKRSSSTAMDMLFVEEYEDNE</sequence>
<dbReference type="RefSeq" id="XP_008619775.1">
    <property type="nucleotide sequence ID" value="XM_008621553.1"/>
</dbReference>
<dbReference type="OrthoDB" id="27483at2759"/>